<dbReference type="Proteomes" id="UP000308744">
    <property type="component" value="Unassembled WGS sequence"/>
</dbReference>
<gene>
    <name evidence="2" type="ORF">FC756_24005</name>
</gene>
<evidence type="ECO:0000256" key="1">
    <source>
        <dbReference type="SAM" id="MobiDB-lite"/>
    </source>
</evidence>
<evidence type="ECO:0000313" key="3">
    <source>
        <dbReference type="Proteomes" id="UP000308744"/>
    </source>
</evidence>
<proteinExistence type="predicted"/>
<sequence length="74" mass="8038">MLTFGENKPSPNPKPSNSSKPPANDSKLADMNKGTGETSIPKPIRPKESSVKPSVRKKTSTGKKQKEKGCQMRN</sequence>
<comment type="caution">
    <text evidence="2">The sequence shown here is derived from an EMBL/GenBank/DDBJ whole genome shotgun (WGS) entry which is preliminary data.</text>
</comment>
<evidence type="ECO:0000313" key="2">
    <source>
        <dbReference type="EMBL" id="TKI53413.1"/>
    </source>
</evidence>
<keyword evidence="3" id="KW-1185">Reference proteome</keyword>
<dbReference type="RefSeq" id="WP_107897309.1">
    <property type="nucleotide sequence ID" value="NZ_PYWM01000036.1"/>
</dbReference>
<organism evidence="2 3">
    <name type="scientific">Lysinibacillus mangiferihumi</name>
    <dbReference type="NCBI Taxonomy" id="1130819"/>
    <lineage>
        <taxon>Bacteria</taxon>
        <taxon>Bacillati</taxon>
        <taxon>Bacillota</taxon>
        <taxon>Bacilli</taxon>
        <taxon>Bacillales</taxon>
        <taxon>Bacillaceae</taxon>
        <taxon>Lysinibacillus</taxon>
    </lineage>
</organism>
<feature type="compositionally biased region" description="Basic residues" evidence="1">
    <location>
        <begin position="54"/>
        <end position="66"/>
    </location>
</feature>
<protein>
    <submittedName>
        <fullName evidence="2">Uncharacterized protein</fullName>
    </submittedName>
</protein>
<dbReference type="EMBL" id="SZPU01000115">
    <property type="protein sequence ID" value="TKI53413.1"/>
    <property type="molecule type" value="Genomic_DNA"/>
</dbReference>
<reference evidence="2 3" key="1">
    <citation type="submission" date="2019-04" db="EMBL/GenBank/DDBJ databases">
        <title>Lysinibacillus genome sequencing.</title>
        <authorList>
            <person name="Dunlap C."/>
        </authorList>
    </citation>
    <scope>NUCLEOTIDE SEQUENCE [LARGE SCALE GENOMIC DNA]</scope>
    <source>
        <strain evidence="2 3">CCTCC AB 2010389</strain>
    </source>
</reference>
<accession>A0A4V5TQN9</accession>
<name>A0A4V5TQN9_9BACI</name>
<dbReference type="AlphaFoldDB" id="A0A4V5TQN9"/>
<feature type="region of interest" description="Disordered" evidence="1">
    <location>
        <begin position="1"/>
        <end position="74"/>
    </location>
</feature>